<organism evidence="6 11">
    <name type="scientific">Phytophthora rubi</name>
    <dbReference type="NCBI Taxonomy" id="129364"/>
    <lineage>
        <taxon>Eukaryota</taxon>
        <taxon>Sar</taxon>
        <taxon>Stramenopiles</taxon>
        <taxon>Oomycota</taxon>
        <taxon>Peronosporomycetes</taxon>
        <taxon>Peronosporales</taxon>
        <taxon>Peronosporaceae</taxon>
        <taxon>Phytophthora</taxon>
    </lineage>
</organism>
<accession>A0A6A3N4M7</accession>
<dbReference type="EMBL" id="QXFV01000198">
    <property type="protein sequence ID" value="KAE9046049.1"/>
    <property type="molecule type" value="Genomic_DNA"/>
</dbReference>
<dbReference type="Proteomes" id="UP000435112">
    <property type="component" value="Unassembled WGS sequence"/>
</dbReference>
<dbReference type="AlphaFoldDB" id="A0A6A3N4M7"/>
<evidence type="ECO:0000313" key="8">
    <source>
        <dbReference type="EMBL" id="KAE9351153.1"/>
    </source>
</evidence>
<dbReference type="Pfam" id="PF05630">
    <property type="entry name" value="NPP1"/>
    <property type="match status" value="1"/>
</dbReference>
<dbReference type="InterPro" id="IPR008701">
    <property type="entry name" value="NPP1"/>
</dbReference>
<dbReference type="EMBL" id="QXFU01000206">
    <property type="protein sequence ID" value="KAE9040343.1"/>
    <property type="molecule type" value="Genomic_DNA"/>
</dbReference>
<dbReference type="Proteomes" id="UP000429607">
    <property type="component" value="Unassembled WGS sequence"/>
</dbReference>
<evidence type="ECO:0000313" key="9">
    <source>
        <dbReference type="Proteomes" id="UP000429607"/>
    </source>
</evidence>
<evidence type="ECO:0000313" key="6">
    <source>
        <dbReference type="EMBL" id="KAE9040343.1"/>
    </source>
</evidence>
<feature type="signal peptide" evidence="5">
    <location>
        <begin position="1"/>
        <end position="19"/>
    </location>
</feature>
<evidence type="ECO:0008006" key="12">
    <source>
        <dbReference type="Google" id="ProtNLM"/>
    </source>
</evidence>
<evidence type="ECO:0000256" key="4">
    <source>
        <dbReference type="ARBA" id="ARBA00023026"/>
    </source>
</evidence>
<keyword evidence="4" id="KW-0843">Virulence</keyword>
<name>A0A6A3N4M7_9STRA</name>
<dbReference type="OrthoDB" id="93694at2759"/>
<dbReference type="EMBL" id="QXFT01000200">
    <property type="protein sequence ID" value="KAE9351153.1"/>
    <property type="molecule type" value="Genomic_DNA"/>
</dbReference>
<evidence type="ECO:0000313" key="7">
    <source>
        <dbReference type="EMBL" id="KAE9046049.1"/>
    </source>
</evidence>
<evidence type="ECO:0000256" key="3">
    <source>
        <dbReference type="ARBA" id="ARBA00022525"/>
    </source>
</evidence>
<evidence type="ECO:0000313" key="10">
    <source>
        <dbReference type="Proteomes" id="UP000434957"/>
    </source>
</evidence>
<evidence type="ECO:0000256" key="2">
    <source>
        <dbReference type="ARBA" id="ARBA00009520"/>
    </source>
</evidence>
<evidence type="ECO:0000313" key="11">
    <source>
        <dbReference type="Proteomes" id="UP000435112"/>
    </source>
</evidence>
<dbReference type="Proteomes" id="UP000434957">
    <property type="component" value="Unassembled WGS sequence"/>
</dbReference>
<evidence type="ECO:0000256" key="1">
    <source>
        <dbReference type="ARBA" id="ARBA00004613"/>
    </source>
</evidence>
<comment type="subcellular location">
    <subcellularLocation>
        <location evidence="1">Secreted</location>
    </subcellularLocation>
</comment>
<dbReference type="GO" id="GO:0005576">
    <property type="term" value="C:extracellular region"/>
    <property type="evidence" value="ECO:0007669"/>
    <property type="project" value="UniProtKB-SubCell"/>
</dbReference>
<dbReference type="PIRSF" id="PIRSF029958">
    <property type="entry name" value="Necrosis-inducing_protein"/>
    <property type="match status" value="1"/>
</dbReference>
<evidence type="ECO:0000256" key="5">
    <source>
        <dbReference type="SAM" id="SignalP"/>
    </source>
</evidence>
<reference evidence="9 11" key="1">
    <citation type="submission" date="2018-09" db="EMBL/GenBank/DDBJ databases">
        <title>Genomic investigation of the strawberry pathogen Phytophthora fragariae indicates pathogenicity is determined by transcriptional variation in three key races.</title>
        <authorList>
            <person name="Adams T.M."/>
            <person name="Armitage A.D."/>
            <person name="Sobczyk M.K."/>
            <person name="Bates H.J."/>
            <person name="Dunwell J.M."/>
            <person name="Nellist C.F."/>
            <person name="Harrison R.J."/>
        </authorList>
    </citation>
    <scope>NUCLEOTIDE SEQUENCE [LARGE SCALE GENOMIC DNA]</scope>
    <source>
        <strain evidence="7 9">SCRP249</strain>
        <strain evidence="6 11">SCRP324</strain>
        <strain evidence="8 10">SCRP333</strain>
    </source>
</reference>
<comment type="caution">
    <text evidence="6">The sequence shown here is derived from an EMBL/GenBank/DDBJ whole genome shotgun (WGS) entry which is preliminary data.</text>
</comment>
<comment type="similarity">
    <text evidence="2">Belongs to the Necrosis inducing protein (NPP1) family.</text>
</comment>
<keyword evidence="5" id="KW-0732">Signal</keyword>
<keyword evidence="10" id="KW-1185">Reference proteome</keyword>
<dbReference type="PANTHER" id="PTHR33657:SF8">
    <property type="entry name" value="DOMAIN PROTEIN, PUTATIVE (AFU_ORTHOLOGUE AFUA_5G00600)-RELATED"/>
    <property type="match status" value="1"/>
</dbReference>
<keyword evidence="3" id="KW-0964">Secreted</keyword>
<dbReference type="PANTHER" id="PTHR33657">
    <property type="entry name" value="DOMAIN PROTEIN, PUTATIVE (AFU_ORTHOLOGUE AFUA_5G00600)-RELATED"/>
    <property type="match status" value="1"/>
</dbReference>
<protein>
    <recommendedName>
        <fullName evidence="12">Necrosis inducing protein NPP1 type</fullName>
    </recommendedName>
</protein>
<sequence length="251" mass="27977">MNFRSIIVATFASFAAAQAQIINHNLVRPFPQPDPVTVSEKAAVKFKPQLKIDDGCHPYPAVQKDGSISGGLKWGGPQDGECTGSKLGSQVYARSGWVNDVWAIMYAWYFPKGRGAVPLPLILRLFGHRHNWEYAIVWIDNPDLENATILGTSMSTSVGHASQTPPESQYVDGSSVKVEYYYNHLIGNTALRLTEDAGEFQDLITWEQLSKLARYSLNHTDWDDTLFNAAGVKMPLKDGVFEELLEKAWPF</sequence>
<feature type="chain" id="PRO_5036165251" description="Necrosis inducing protein NPP1 type" evidence="5">
    <location>
        <begin position="20"/>
        <end position="251"/>
    </location>
</feature>
<proteinExistence type="inferred from homology"/>
<gene>
    <name evidence="7" type="ORF">PR001_g4724</name>
    <name evidence="6" type="ORF">PR002_g5018</name>
    <name evidence="8" type="ORF">PR003_g5028</name>
</gene>